<protein>
    <submittedName>
        <fullName evidence="2">Uncharacterized protein</fullName>
    </submittedName>
</protein>
<accession>A0A0F4GE04</accession>
<evidence type="ECO:0000256" key="1">
    <source>
        <dbReference type="SAM" id="MobiDB-lite"/>
    </source>
</evidence>
<reference evidence="2 3" key="1">
    <citation type="submission" date="2015-03" db="EMBL/GenBank/DDBJ databases">
        <title>RNA-seq based gene annotation and comparative genomics of four Zymoseptoria species reveal species-specific pathogenicity related genes and transposable element activity.</title>
        <authorList>
            <person name="Grandaubert J."/>
            <person name="Bhattacharyya A."/>
            <person name="Stukenbrock E.H."/>
        </authorList>
    </citation>
    <scope>NUCLEOTIDE SEQUENCE [LARGE SCALE GENOMIC DNA]</scope>
    <source>
        <strain evidence="2 3">Zb18110</strain>
    </source>
</reference>
<feature type="region of interest" description="Disordered" evidence="1">
    <location>
        <begin position="213"/>
        <end position="240"/>
    </location>
</feature>
<dbReference type="AlphaFoldDB" id="A0A0F4GE04"/>
<feature type="compositionally biased region" description="Polar residues" evidence="1">
    <location>
        <begin position="17"/>
        <end position="31"/>
    </location>
</feature>
<evidence type="ECO:0000313" key="3">
    <source>
        <dbReference type="Proteomes" id="UP000033647"/>
    </source>
</evidence>
<comment type="caution">
    <text evidence="2">The sequence shown here is derived from an EMBL/GenBank/DDBJ whole genome shotgun (WGS) entry which is preliminary data.</text>
</comment>
<evidence type="ECO:0000313" key="2">
    <source>
        <dbReference type="EMBL" id="KJX95202.1"/>
    </source>
</evidence>
<dbReference type="Proteomes" id="UP000033647">
    <property type="component" value="Unassembled WGS sequence"/>
</dbReference>
<feature type="compositionally biased region" description="Gly residues" evidence="1">
    <location>
        <begin position="213"/>
        <end position="225"/>
    </location>
</feature>
<sequence length="240" mass="24659">MVRNNSLTYPAPPASTRDVTQPGRAQQSTAPAPTGQPDLRTNSPPLRVNISTRARRLKSILSDNPGGRSTFTGAQFAKFADRCRKRVDDSGYKGCFTQTHVKKSGFEGWNPASQSCPTTKRSTGKDNNHRCVVIVSENEARVIEPTDDERNRQAEFDQQNDATDAAAAAQAAAAQAAAQGVTGSVLPPATGAAGGGLAQGGVVAPGGCVAPGGVGNAPPGGGGNAAPGAANDEEGFYGRW</sequence>
<name>A0A0F4GE04_9PEZI</name>
<feature type="region of interest" description="Disordered" evidence="1">
    <location>
        <begin position="1"/>
        <end position="46"/>
    </location>
</feature>
<gene>
    <name evidence="2" type="ORF">TI39_contig4128g00029</name>
</gene>
<feature type="compositionally biased region" description="Acidic residues" evidence="1">
    <location>
        <begin position="231"/>
        <end position="240"/>
    </location>
</feature>
<dbReference type="EMBL" id="LAFY01004088">
    <property type="protein sequence ID" value="KJX95202.1"/>
    <property type="molecule type" value="Genomic_DNA"/>
</dbReference>
<keyword evidence="3" id="KW-1185">Reference proteome</keyword>
<organism evidence="2 3">
    <name type="scientific">Zymoseptoria brevis</name>
    <dbReference type="NCBI Taxonomy" id="1047168"/>
    <lineage>
        <taxon>Eukaryota</taxon>
        <taxon>Fungi</taxon>
        <taxon>Dikarya</taxon>
        <taxon>Ascomycota</taxon>
        <taxon>Pezizomycotina</taxon>
        <taxon>Dothideomycetes</taxon>
        <taxon>Dothideomycetidae</taxon>
        <taxon>Mycosphaerellales</taxon>
        <taxon>Mycosphaerellaceae</taxon>
        <taxon>Zymoseptoria</taxon>
    </lineage>
</organism>
<proteinExistence type="predicted"/>
<dbReference type="STRING" id="1047168.A0A0F4GE04"/>